<feature type="domain" description="TnsA endonuclease N-terminal" evidence="1">
    <location>
        <begin position="2"/>
        <end position="60"/>
    </location>
</feature>
<evidence type="ECO:0000313" key="3">
    <source>
        <dbReference type="Proteomes" id="UP000436522"/>
    </source>
</evidence>
<dbReference type="InterPro" id="IPR014833">
    <property type="entry name" value="TnsA_N"/>
</dbReference>
<comment type="caution">
    <text evidence="2">The sequence shown here is derived from an EMBL/GenBank/DDBJ whole genome shotgun (WGS) entry which is preliminary data.</text>
</comment>
<sequence length="117" mass="13629">MPNVFDIWEQPNRLSYDSDGKMRHHTPDFLLTLICGKKVAVAYRPEERAKAEYRRELRRLADQMPKGYADKFMLVTDRSFTREQAYNADLFHAFSKSPDPDADSALQDVLSTRRTAM</sequence>
<dbReference type="AlphaFoldDB" id="A0A640VXU3"/>
<proteinExistence type="predicted"/>
<protein>
    <recommendedName>
        <fullName evidence="1">TnsA endonuclease N-terminal domain-containing protein</fullName>
    </recommendedName>
</protein>
<accession>A0A640VXU3</accession>
<reference evidence="2 3" key="1">
    <citation type="submission" date="2019-12" db="EMBL/GenBank/DDBJ databases">
        <title>Roseobacter cerasinus sp. nov., isolated from seawater around aquaculture.</title>
        <authorList>
            <person name="Muramatsu S."/>
            <person name="Takabe Y."/>
            <person name="Mori K."/>
            <person name="Takaichi S."/>
            <person name="Hanada S."/>
        </authorList>
    </citation>
    <scope>NUCLEOTIDE SEQUENCE [LARGE SCALE GENOMIC DNA]</scope>
    <source>
        <strain evidence="2 3">AI77</strain>
    </source>
</reference>
<keyword evidence="3" id="KW-1185">Reference proteome</keyword>
<dbReference type="EMBL" id="BLIV01000005">
    <property type="protein sequence ID" value="GFE51036.1"/>
    <property type="molecule type" value="Genomic_DNA"/>
</dbReference>
<dbReference type="Pfam" id="PF08722">
    <property type="entry name" value="Tn7_TnsA-like_N"/>
    <property type="match status" value="1"/>
</dbReference>
<gene>
    <name evidence="2" type="ORF">So717_27890</name>
</gene>
<evidence type="ECO:0000313" key="2">
    <source>
        <dbReference type="EMBL" id="GFE51036.1"/>
    </source>
</evidence>
<dbReference type="Proteomes" id="UP000436522">
    <property type="component" value="Unassembled WGS sequence"/>
</dbReference>
<name>A0A640VXU3_9RHOB</name>
<organism evidence="2 3">
    <name type="scientific">Roseobacter cerasinus</name>
    <dbReference type="NCBI Taxonomy" id="2602289"/>
    <lineage>
        <taxon>Bacteria</taxon>
        <taxon>Pseudomonadati</taxon>
        <taxon>Pseudomonadota</taxon>
        <taxon>Alphaproteobacteria</taxon>
        <taxon>Rhodobacterales</taxon>
        <taxon>Roseobacteraceae</taxon>
        <taxon>Roseobacter</taxon>
    </lineage>
</organism>
<evidence type="ECO:0000259" key="1">
    <source>
        <dbReference type="Pfam" id="PF08722"/>
    </source>
</evidence>